<evidence type="ECO:0000256" key="5">
    <source>
        <dbReference type="ARBA" id="ARBA00023242"/>
    </source>
</evidence>
<gene>
    <name evidence="8" type="ORF">L1049_002562</name>
</gene>
<organism evidence="8 9">
    <name type="scientific">Liquidambar formosana</name>
    <name type="common">Formosan gum</name>
    <dbReference type="NCBI Taxonomy" id="63359"/>
    <lineage>
        <taxon>Eukaryota</taxon>
        <taxon>Viridiplantae</taxon>
        <taxon>Streptophyta</taxon>
        <taxon>Embryophyta</taxon>
        <taxon>Tracheophyta</taxon>
        <taxon>Spermatophyta</taxon>
        <taxon>Magnoliopsida</taxon>
        <taxon>eudicotyledons</taxon>
        <taxon>Gunneridae</taxon>
        <taxon>Pentapetalae</taxon>
        <taxon>Saxifragales</taxon>
        <taxon>Altingiaceae</taxon>
        <taxon>Liquidambar</taxon>
    </lineage>
</organism>
<evidence type="ECO:0000256" key="2">
    <source>
        <dbReference type="ARBA" id="ARBA00023015"/>
    </source>
</evidence>
<evidence type="ECO:0000313" key="8">
    <source>
        <dbReference type="EMBL" id="KAK9272191.1"/>
    </source>
</evidence>
<dbReference type="Pfam" id="PF01486">
    <property type="entry name" value="K-box"/>
    <property type="match status" value="1"/>
</dbReference>
<dbReference type="PROSITE" id="PS50066">
    <property type="entry name" value="MADS_BOX_2"/>
    <property type="match status" value="1"/>
</dbReference>
<dbReference type="EMBL" id="JBBPBK010000013">
    <property type="protein sequence ID" value="KAK9272191.1"/>
    <property type="molecule type" value="Genomic_DNA"/>
</dbReference>
<evidence type="ECO:0000256" key="3">
    <source>
        <dbReference type="ARBA" id="ARBA00023125"/>
    </source>
</evidence>
<keyword evidence="5" id="KW-0539">Nucleus</keyword>
<feature type="domain" description="MADS-box" evidence="6">
    <location>
        <begin position="1"/>
        <end position="61"/>
    </location>
</feature>
<evidence type="ECO:0000313" key="9">
    <source>
        <dbReference type="Proteomes" id="UP001415857"/>
    </source>
</evidence>
<dbReference type="PROSITE" id="PS51297">
    <property type="entry name" value="K_BOX"/>
    <property type="match status" value="1"/>
</dbReference>
<dbReference type="InterPro" id="IPR050142">
    <property type="entry name" value="MADS-box/MEF2_TF"/>
</dbReference>
<name>A0AAP0R9C2_LIQFO</name>
<dbReference type="InterPro" id="IPR033896">
    <property type="entry name" value="MEF2-like_N"/>
</dbReference>
<dbReference type="SMART" id="SM00432">
    <property type="entry name" value="MADS"/>
    <property type="match status" value="1"/>
</dbReference>
<dbReference type="GO" id="GO:0003700">
    <property type="term" value="F:DNA-binding transcription factor activity"/>
    <property type="evidence" value="ECO:0007669"/>
    <property type="project" value="InterPro"/>
</dbReference>
<dbReference type="PRINTS" id="PR00404">
    <property type="entry name" value="MADSDOMAIN"/>
</dbReference>
<dbReference type="GO" id="GO:0045944">
    <property type="term" value="P:positive regulation of transcription by RNA polymerase II"/>
    <property type="evidence" value="ECO:0007669"/>
    <property type="project" value="InterPro"/>
</dbReference>
<dbReference type="Gene3D" id="3.40.1810.10">
    <property type="entry name" value="Transcription factor, MADS-box"/>
    <property type="match status" value="1"/>
</dbReference>
<dbReference type="InterPro" id="IPR002100">
    <property type="entry name" value="TF_MADSbox"/>
</dbReference>
<keyword evidence="2" id="KW-0805">Transcription regulation</keyword>
<dbReference type="GO" id="GO:0005634">
    <property type="term" value="C:nucleus"/>
    <property type="evidence" value="ECO:0007669"/>
    <property type="project" value="UniProtKB-SubCell"/>
</dbReference>
<evidence type="ECO:0000259" key="6">
    <source>
        <dbReference type="PROSITE" id="PS50066"/>
    </source>
</evidence>
<keyword evidence="9" id="KW-1185">Reference proteome</keyword>
<proteinExistence type="predicted"/>
<dbReference type="Proteomes" id="UP001415857">
    <property type="component" value="Unassembled WGS sequence"/>
</dbReference>
<evidence type="ECO:0000256" key="4">
    <source>
        <dbReference type="ARBA" id="ARBA00023163"/>
    </source>
</evidence>
<keyword evidence="3" id="KW-0238">DNA-binding</keyword>
<dbReference type="Pfam" id="PF00319">
    <property type="entry name" value="SRF-TF"/>
    <property type="match status" value="1"/>
</dbReference>
<dbReference type="GO" id="GO:0000977">
    <property type="term" value="F:RNA polymerase II transcription regulatory region sequence-specific DNA binding"/>
    <property type="evidence" value="ECO:0007669"/>
    <property type="project" value="InterPro"/>
</dbReference>
<sequence length="208" mass="24313">MGRGKVEMKRIEDKSSRQVTFSKRRGGLMKKARELSVLCDVDVALIVFSNRGKPYEFYSGNSLKKVLEHYQIHLDAKHDARNEAKKQHPECTNLGTCTDLLQMVQRQLEGQNVEQLNMIELTRLEQQLDAILRQTKFRKDQLMMEAMVAFHEKGKRLRAENQPMEKEITEKFNEDNQHLHQDQFVELGLDTHDNNNLPPLQQAMLRLL</sequence>
<dbReference type="AlphaFoldDB" id="A0AAP0R9C2"/>
<dbReference type="PANTHER" id="PTHR48019">
    <property type="entry name" value="SERUM RESPONSE FACTOR HOMOLOG"/>
    <property type="match status" value="1"/>
</dbReference>
<dbReference type="InterPro" id="IPR002487">
    <property type="entry name" value="TF_Kbox"/>
</dbReference>
<reference evidence="8 9" key="1">
    <citation type="journal article" date="2024" name="Plant J.">
        <title>Genome sequences and population genomics reveal climatic adaptation and genomic divergence between two closely related sweetgum species.</title>
        <authorList>
            <person name="Xu W.Q."/>
            <person name="Ren C.Q."/>
            <person name="Zhang X.Y."/>
            <person name="Comes H.P."/>
            <person name="Liu X.H."/>
            <person name="Li Y.G."/>
            <person name="Kettle C.J."/>
            <person name="Jalonen R."/>
            <person name="Gaisberger H."/>
            <person name="Ma Y.Z."/>
            <person name="Qiu Y.X."/>
        </authorList>
    </citation>
    <scope>NUCLEOTIDE SEQUENCE [LARGE SCALE GENOMIC DNA]</scope>
    <source>
        <strain evidence="8">Hangzhou</strain>
    </source>
</reference>
<comment type="caution">
    <text evidence="8">The sequence shown here is derived from an EMBL/GenBank/DDBJ whole genome shotgun (WGS) entry which is preliminary data.</text>
</comment>
<comment type="subcellular location">
    <subcellularLocation>
        <location evidence="1">Nucleus</location>
    </subcellularLocation>
</comment>
<feature type="domain" description="K-box" evidence="7">
    <location>
        <begin position="84"/>
        <end position="174"/>
    </location>
</feature>
<keyword evidence="4" id="KW-0804">Transcription</keyword>
<dbReference type="GO" id="GO:0046983">
    <property type="term" value="F:protein dimerization activity"/>
    <property type="evidence" value="ECO:0007669"/>
    <property type="project" value="InterPro"/>
</dbReference>
<accession>A0AAP0R9C2</accession>
<protein>
    <submittedName>
        <fullName evidence="8">Uncharacterized protein</fullName>
    </submittedName>
</protein>
<evidence type="ECO:0000256" key="1">
    <source>
        <dbReference type="ARBA" id="ARBA00004123"/>
    </source>
</evidence>
<dbReference type="CDD" id="cd00265">
    <property type="entry name" value="MADS_MEF2_like"/>
    <property type="match status" value="1"/>
</dbReference>
<dbReference type="InterPro" id="IPR036879">
    <property type="entry name" value="TF_MADSbox_sf"/>
</dbReference>
<evidence type="ECO:0000259" key="7">
    <source>
        <dbReference type="PROSITE" id="PS51297"/>
    </source>
</evidence>
<dbReference type="SUPFAM" id="SSF55455">
    <property type="entry name" value="SRF-like"/>
    <property type="match status" value="1"/>
</dbReference>